<comment type="caution">
    <text evidence="9">The sequence shown here is derived from an EMBL/GenBank/DDBJ whole genome shotgun (WGS) entry which is preliminary data.</text>
</comment>
<dbReference type="SUPFAM" id="SSF52540">
    <property type="entry name" value="P-loop containing nucleoside triphosphate hydrolases"/>
    <property type="match status" value="1"/>
</dbReference>
<evidence type="ECO:0000313" key="9">
    <source>
        <dbReference type="EMBL" id="TAX72376.1"/>
    </source>
</evidence>
<dbReference type="InterPro" id="IPR050166">
    <property type="entry name" value="ABC_transporter_ATP-bind"/>
</dbReference>
<evidence type="ECO:0000256" key="7">
    <source>
        <dbReference type="ARBA" id="ARBA00023136"/>
    </source>
</evidence>
<dbReference type="GO" id="GO:0016887">
    <property type="term" value="F:ATP hydrolysis activity"/>
    <property type="evidence" value="ECO:0007669"/>
    <property type="project" value="InterPro"/>
</dbReference>
<gene>
    <name evidence="9" type="ORF">ELI03_11770</name>
</gene>
<feature type="domain" description="ABC transporter" evidence="8">
    <location>
        <begin position="34"/>
        <end position="260"/>
    </location>
</feature>
<accession>A0A4V2IJ61</accession>
<dbReference type="AlphaFoldDB" id="A0A4V2IJ61"/>
<reference evidence="9 10" key="1">
    <citation type="submission" date="2019-02" db="EMBL/GenBank/DDBJ databases">
        <title>The genomic architecture of introgression among sibling species of bacteria.</title>
        <authorList>
            <person name="Cavassim M.I.A."/>
            <person name="Moeskjaer S."/>
            <person name="Moslemi C."/>
            <person name="Fields B."/>
            <person name="Bachmann A."/>
            <person name="Vilhjalmsson B."/>
            <person name="Schierup M.H."/>
            <person name="Young J.P.W."/>
            <person name="Andersen S.U."/>
        </authorList>
    </citation>
    <scope>NUCLEOTIDE SEQUENCE [LARGE SCALE GENOMIC DNA]</scope>
    <source>
        <strain evidence="9 10">SM145A</strain>
    </source>
</reference>
<evidence type="ECO:0000259" key="8">
    <source>
        <dbReference type="PROSITE" id="PS50893"/>
    </source>
</evidence>
<dbReference type="EMBL" id="SIPC01000001">
    <property type="protein sequence ID" value="TAX72376.1"/>
    <property type="molecule type" value="Genomic_DNA"/>
</dbReference>
<dbReference type="PROSITE" id="PS50893">
    <property type="entry name" value="ABC_TRANSPORTER_2"/>
    <property type="match status" value="1"/>
</dbReference>
<name>A0A4V2IJ61_RHILE</name>
<evidence type="ECO:0000256" key="3">
    <source>
        <dbReference type="ARBA" id="ARBA00022475"/>
    </source>
</evidence>
<dbReference type="InterPro" id="IPR027417">
    <property type="entry name" value="P-loop_NTPase"/>
</dbReference>
<dbReference type="InterPro" id="IPR003439">
    <property type="entry name" value="ABC_transporter-like_ATP-bd"/>
</dbReference>
<evidence type="ECO:0000256" key="6">
    <source>
        <dbReference type="ARBA" id="ARBA00022967"/>
    </source>
</evidence>
<keyword evidence="5 9" id="KW-0067">ATP-binding</keyword>
<keyword evidence="7" id="KW-0472">Membrane</keyword>
<proteinExistence type="inferred from homology"/>
<evidence type="ECO:0000313" key="10">
    <source>
        <dbReference type="Proteomes" id="UP000293652"/>
    </source>
</evidence>
<keyword evidence="3" id="KW-1003">Cell membrane</keyword>
<dbReference type="SMART" id="SM00382">
    <property type="entry name" value="AAA"/>
    <property type="match status" value="1"/>
</dbReference>
<keyword evidence="2" id="KW-0813">Transport</keyword>
<evidence type="ECO:0000256" key="5">
    <source>
        <dbReference type="ARBA" id="ARBA00022840"/>
    </source>
</evidence>
<dbReference type="PANTHER" id="PTHR42788:SF17">
    <property type="entry name" value="ALIPHATIC SULFONATES IMPORT ATP-BINDING PROTEIN SSUB"/>
    <property type="match status" value="1"/>
</dbReference>
<evidence type="ECO:0000256" key="4">
    <source>
        <dbReference type="ARBA" id="ARBA00022741"/>
    </source>
</evidence>
<dbReference type="InterPro" id="IPR003593">
    <property type="entry name" value="AAA+_ATPase"/>
</dbReference>
<comment type="similarity">
    <text evidence="1">Belongs to the ABC transporter superfamily.</text>
</comment>
<evidence type="ECO:0000256" key="2">
    <source>
        <dbReference type="ARBA" id="ARBA00022448"/>
    </source>
</evidence>
<keyword evidence="4" id="KW-0547">Nucleotide-binding</keyword>
<dbReference type="RefSeq" id="WP_130677740.1">
    <property type="nucleotide sequence ID" value="NZ_SIOU01000001.1"/>
</dbReference>
<dbReference type="Gene3D" id="3.40.50.300">
    <property type="entry name" value="P-loop containing nucleotide triphosphate hydrolases"/>
    <property type="match status" value="1"/>
</dbReference>
<dbReference type="PROSITE" id="PS00211">
    <property type="entry name" value="ABC_TRANSPORTER_1"/>
    <property type="match status" value="1"/>
</dbReference>
<dbReference type="Proteomes" id="UP000293652">
    <property type="component" value="Unassembled WGS sequence"/>
</dbReference>
<dbReference type="PANTHER" id="PTHR42788">
    <property type="entry name" value="TAURINE IMPORT ATP-BINDING PROTEIN-RELATED"/>
    <property type="match status" value="1"/>
</dbReference>
<dbReference type="GO" id="GO:0005524">
    <property type="term" value="F:ATP binding"/>
    <property type="evidence" value="ECO:0007669"/>
    <property type="project" value="UniProtKB-KW"/>
</dbReference>
<keyword evidence="6" id="KW-1278">Translocase</keyword>
<dbReference type="Pfam" id="PF00005">
    <property type="entry name" value="ABC_tran"/>
    <property type="match status" value="1"/>
</dbReference>
<dbReference type="InterPro" id="IPR017871">
    <property type="entry name" value="ABC_transporter-like_CS"/>
</dbReference>
<organism evidence="9 10">
    <name type="scientific">Rhizobium leguminosarum</name>
    <dbReference type="NCBI Taxonomy" id="384"/>
    <lineage>
        <taxon>Bacteria</taxon>
        <taxon>Pseudomonadati</taxon>
        <taxon>Pseudomonadota</taxon>
        <taxon>Alphaproteobacteria</taxon>
        <taxon>Hyphomicrobiales</taxon>
        <taxon>Rhizobiaceae</taxon>
        <taxon>Rhizobium/Agrobacterium group</taxon>
        <taxon>Rhizobium</taxon>
    </lineage>
</organism>
<sequence length="275" mass="29094">MTSIAHEHFHAVAEEPAYARANAPAVGRSAPAAISLTGLEKSFGANRVLRGINLHIPAGQFVAVIGKSGCGKSTLLRILMGLDEPSAGELHFEDAGGAQASPNARIVFQEPRLLPWLSVADNVVVGLGDGIDRRAALKAADAVLAEVQLGEKTGEWPARLSGGQRQRVALARALVSRPGVLALDEPLGALDALTRISMQELINRVWRELGFTAVLVTHDVSEAVHLADRVIVLDEGRIALDLPIPHPRPRRHGHPGLAELEGRLLAAILGTDGGH</sequence>
<evidence type="ECO:0000256" key="1">
    <source>
        <dbReference type="ARBA" id="ARBA00005417"/>
    </source>
</evidence>
<protein>
    <submittedName>
        <fullName evidence="9">ATP-binding cassette domain-containing protein</fullName>
    </submittedName>
</protein>